<proteinExistence type="predicted"/>
<organism evidence="2 3">
    <name type="scientific">Paenibacillus amylolyticus</name>
    <dbReference type="NCBI Taxonomy" id="1451"/>
    <lineage>
        <taxon>Bacteria</taxon>
        <taxon>Bacillati</taxon>
        <taxon>Bacillota</taxon>
        <taxon>Bacilli</taxon>
        <taxon>Bacillales</taxon>
        <taxon>Paenibacillaceae</taxon>
        <taxon>Paenibacillus</taxon>
    </lineage>
</organism>
<dbReference type="OrthoDB" id="2475185at2"/>
<dbReference type="EMBL" id="RIAS01000005">
    <property type="protein sequence ID" value="KAA8784490.1"/>
    <property type="molecule type" value="Genomic_DNA"/>
</dbReference>
<sequence length="319" mass="35909">MKKRLRPNRRNIRHCLSIFMSMIICFTLLSIWPTTHAAAPTNRLAPASVEQFAQQQVNALGTSNSDWLVAKLEYYPLGPGNHGWFVHASIQDKPIGYMIMIISINPQGQLLLSEYGQGEQSLYHNELLGQALERQGLDIKTLQTAGGKLTRGYAPPLLAYWKVERVNHPALYIDASNGDLLPADRLEYVETGSEMKSFDLKELQQQIAIPDTAMLQTSPVIIQPAFDPSFQLTWLTSEPLQPSQIKQQLQQNYREALVFSAEEWNLFYGGPLPVSAYQLWSIAGSESDLYVGLGGFNSTQRFIPLNKLLNDGHFYKINP</sequence>
<feature type="chain" id="PRO_5039509243" evidence="1">
    <location>
        <begin position="38"/>
        <end position="319"/>
    </location>
</feature>
<accession>A0A5M9WS87</accession>
<keyword evidence="1" id="KW-0732">Signal</keyword>
<feature type="signal peptide" evidence="1">
    <location>
        <begin position="1"/>
        <end position="37"/>
    </location>
</feature>
<comment type="caution">
    <text evidence="2">The sequence shown here is derived from an EMBL/GenBank/DDBJ whole genome shotgun (WGS) entry which is preliminary data.</text>
</comment>
<evidence type="ECO:0000313" key="3">
    <source>
        <dbReference type="Proteomes" id="UP000323664"/>
    </source>
</evidence>
<dbReference type="AlphaFoldDB" id="A0A5M9WS87"/>
<protein>
    <submittedName>
        <fullName evidence="2">Uncharacterized protein</fullName>
    </submittedName>
</protein>
<reference evidence="2 3" key="1">
    <citation type="journal article" date="2019" name="J. Ind. Microbiol. Biotechnol.">
        <title>Paenibacillus amylolyticus 27C64 has a diverse set of carbohydrate-active enzymes and complete pectin deconstruction system.</title>
        <authorList>
            <person name="Keggi C."/>
            <person name="Doran-Peterson J."/>
        </authorList>
    </citation>
    <scope>NUCLEOTIDE SEQUENCE [LARGE SCALE GENOMIC DNA]</scope>
    <source>
        <strain evidence="2 3">27C64</strain>
    </source>
</reference>
<name>A0A5M9WS87_PAEAM</name>
<evidence type="ECO:0000313" key="2">
    <source>
        <dbReference type="EMBL" id="KAA8784490.1"/>
    </source>
</evidence>
<dbReference type="RefSeq" id="WP_151458070.1">
    <property type="nucleotide sequence ID" value="NZ_RIAS01000005.1"/>
</dbReference>
<dbReference type="Proteomes" id="UP000323664">
    <property type="component" value="Unassembled WGS sequence"/>
</dbReference>
<evidence type="ECO:0000256" key="1">
    <source>
        <dbReference type="SAM" id="SignalP"/>
    </source>
</evidence>
<gene>
    <name evidence="2" type="ORF">EC604_11605</name>
</gene>